<dbReference type="Gene3D" id="3.20.20.80">
    <property type="entry name" value="Glycosidases"/>
    <property type="match status" value="1"/>
</dbReference>
<reference evidence="1 2" key="1">
    <citation type="submission" date="2020-10" db="EMBL/GenBank/DDBJ databases">
        <authorList>
            <person name="Castelo-Branco R."/>
            <person name="Eusebio N."/>
            <person name="Adriana R."/>
            <person name="Vieira A."/>
            <person name="Brugerolle De Fraissinette N."/>
            <person name="Rezende De Castro R."/>
            <person name="Schneider M.P."/>
            <person name="Vasconcelos V."/>
            <person name="Leao P.N."/>
        </authorList>
    </citation>
    <scope>NUCLEOTIDE SEQUENCE [LARGE SCALE GENOMIC DNA]</scope>
    <source>
        <strain evidence="1 2">LEGE 00031</strain>
    </source>
</reference>
<evidence type="ECO:0000313" key="1">
    <source>
        <dbReference type="EMBL" id="MBE9255647.1"/>
    </source>
</evidence>
<organism evidence="1 2">
    <name type="scientific">Synechocystis salina LEGE 00031</name>
    <dbReference type="NCBI Taxonomy" id="1828736"/>
    <lineage>
        <taxon>Bacteria</taxon>
        <taxon>Bacillati</taxon>
        <taxon>Cyanobacteriota</taxon>
        <taxon>Cyanophyceae</taxon>
        <taxon>Synechococcales</taxon>
        <taxon>Merismopediaceae</taxon>
        <taxon>Synechocystis</taxon>
    </lineage>
</organism>
<dbReference type="EMBL" id="JADEVV010000077">
    <property type="protein sequence ID" value="MBE9255647.1"/>
    <property type="molecule type" value="Genomic_DNA"/>
</dbReference>
<dbReference type="Proteomes" id="UP000658720">
    <property type="component" value="Unassembled WGS sequence"/>
</dbReference>
<protein>
    <submittedName>
        <fullName evidence="1">Uncharacterized protein</fullName>
    </submittedName>
</protein>
<keyword evidence="2" id="KW-1185">Reference proteome</keyword>
<gene>
    <name evidence="1" type="ORF">IQ217_17765</name>
</gene>
<accession>A0ABR9VWB0</accession>
<name>A0ABR9VWB0_9SYNC</name>
<evidence type="ECO:0000313" key="2">
    <source>
        <dbReference type="Proteomes" id="UP000658720"/>
    </source>
</evidence>
<proteinExistence type="predicted"/>
<sequence length="60" mass="6918">MIFNNTAEGNENGLTLSFWDIDNKMYYVFDEDKSSYSNYSGLMVRWFGNSIKVNHLIVGA</sequence>
<comment type="caution">
    <text evidence="1">The sequence shown here is derived from an EMBL/GenBank/DDBJ whole genome shotgun (WGS) entry which is preliminary data.</text>
</comment>